<feature type="transmembrane region" description="Helical" evidence="8">
    <location>
        <begin position="264"/>
        <end position="291"/>
    </location>
</feature>
<dbReference type="PANTHER" id="PTHR21716:SF53">
    <property type="entry name" value="PERMEASE PERM-RELATED"/>
    <property type="match status" value="1"/>
</dbReference>
<dbReference type="EMBL" id="MHUT01000004">
    <property type="protein sequence ID" value="OHA81734.1"/>
    <property type="molecule type" value="Genomic_DNA"/>
</dbReference>
<dbReference type="Proteomes" id="UP000179118">
    <property type="component" value="Unassembled WGS sequence"/>
</dbReference>
<evidence type="ECO:0000256" key="4">
    <source>
        <dbReference type="ARBA" id="ARBA00022475"/>
    </source>
</evidence>
<evidence type="ECO:0000256" key="7">
    <source>
        <dbReference type="ARBA" id="ARBA00023136"/>
    </source>
</evidence>
<feature type="transmembrane region" description="Helical" evidence="8">
    <location>
        <begin position="37"/>
        <end position="57"/>
    </location>
</feature>
<dbReference type="PANTHER" id="PTHR21716">
    <property type="entry name" value="TRANSMEMBRANE PROTEIN"/>
    <property type="match status" value="1"/>
</dbReference>
<keyword evidence="6 8" id="KW-1133">Transmembrane helix</keyword>
<evidence type="ECO:0000256" key="1">
    <source>
        <dbReference type="ARBA" id="ARBA00004651"/>
    </source>
</evidence>
<reference evidence="9 10" key="1">
    <citation type="journal article" date="2016" name="Nat. Commun.">
        <title>Thousands of microbial genomes shed light on interconnected biogeochemical processes in an aquifer system.</title>
        <authorList>
            <person name="Anantharaman K."/>
            <person name="Brown C.T."/>
            <person name="Hug L.A."/>
            <person name="Sharon I."/>
            <person name="Castelle C.J."/>
            <person name="Probst A.J."/>
            <person name="Thomas B.C."/>
            <person name="Singh A."/>
            <person name="Wilkins M.J."/>
            <person name="Karaoz U."/>
            <person name="Brodie E.L."/>
            <person name="Williams K.H."/>
            <person name="Hubbard S.S."/>
            <person name="Banfield J.F."/>
        </authorList>
    </citation>
    <scope>NUCLEOTIDE SEQUENCE [LARGE SCALE GENOMIC DNA]</scope>
</reference>
<feature type="transmembrane region" description="Helical" evidence="8">
    <location>
        <begin position="69"/>
        <end position="91"/>
    </location>
</feature>
<comment type="subcellular location">
    <subcellularLocation>
        <location evidence="1">Cell membrane</location>
        <topology evidence="1">Multi-pass membrane protein</topology>
    </subcellularLocation>
</comment>
<evidence type="ECO:0000256" key="5">
    <source>
        <dbReference type="ARBA" id="ARBA00022692"/>
    </source>
</evidence>
<evidence type="ECO:0000256" key="6">
    <source>
        <dbReference type="ARBA" id="ARBA00022989"/>
    </source>
</evidence>
<evidence type="ECO:0000256" key="8">
    <source>
        <dbReference type="SAM" id="Phobius"/>
    </source>
</evidence>
<keyword evidence="4" id="KW-1003">Cell membrane</keyword>
<feature type="transmembrane region" description="Helical" evidence="8">
    <location>
        <begin position="12"/>
        <end position="31"/>
    </location>
</feature>
<sequence length="356" mass="38305">MKRQEHDTVISITAGTIVKGLAILLGAWGLWILRDLLMVIVTSVILASSIEPGIKFLSRLRIHRIPAVLLMYVCIAGLFFGLIVAFVPPIVNEAADITQKLPSMMQSVDKNILGDKGILSNVFWGDNKAGDSSVNPALEDLFGKIFGAGDTSKGMFGAASAIFGGIFSFVLIVVLSFYFAMQERGIENFLRIILPFGNEEYAINLWERSKAKIGKWMQGQLLLGVLIFVLVYLGLTIFGVPYAMSLALLAGVLEIIPVFGPILAAIPGVILAFTVGGPTLAAIVAGFYLLVQQFESHLIYPLVVRKVVGVPPILVILALIIGAQLGGFLGILISVPVAAALMELVEDIERKKGMLV</sequence>
<feature type="transmembrane region" description="Helical" evidence="8">
    <location>
        <begin position="156"/>
        <end position="181"/>
    </location>
</feature>
<name>A0A1G2S9I6_9BACT</name>
<dbReference type="InterPro" id="IPR002549">
    <property type="entry name" value="AI-2E-like"/>
</dbReference>
<gene>
    <name evidence="9" type="ORF">A3D51_01435</name>
</gene>
<feature type="transmembrane region" description="Helical" evidence="8">
    <location>
        <begin position="221"/>
        <end position="244"/>
    </location>
</feature>
<keyword evidence="7 8" id="KW-0472">Membrane</keyword>
<dbReference type="AlphaFoldDB" id="A0A1G2S9I6"/>
<evidence type="ECO:0000313" key="9">
    <source>
        <dbReference type="EMBL" id="OHA81734.1"/>
    </source>
</evidence>
<dbReference type="GO" id="GO:0055085">
    <property type="term" value="P:transmembrane transport"/>
    <property type="evidence" value="ECO:0007669"/>
    <property type="project" value="TreeGrafter"/>
</dbReference>
<keyword evidence="3" id="KW-0813">Transport</keyword>
<evidence type="ECO:0000313" key="10">
    <source>
        <dbReference type="Proteomes" id="UP000179118"/>
    </source>
</evidence>
<dbReference type="Pfam" id="PF01594">
    <property type="entry name" value="AI-2E_transport"/>
    <property type="match status" value="1"/>
</dbReference>
<evidence type="ECO:0008006" key="11">
    <source>
        <dbReference type="Google" id="ProtNLM"/>
    </source>
</evidence>
<proteinExistence type="inferred from homology"/>
<evidence type="ECO:0000256" key="2">
    <source>
        <dbReference type="ARBA" id="ARBA00009773"/>
    </source>
</evidence>
<keyword evidence="5 8" id="KW-0812">Transmembrane</keyword>
<accession>A0A1G2S9I6</accession>
<organism evidence="9 10">
    <name type="scientific">Candidatus Yonathbacteria bacterium RIFCSPHIGHO2_02_FULL_44_14</name>
    <dbReference type="NCBI Taxonomy" id="1802724"/>
    <lineage>
        <taxon>Bacteria</taxon>
        <taxon>Candidatus Yonathiibacteriota</taxon>
    </lineage>
</organism>
<evidence type="ECO:0000256" key="3">
    <source>
        <dbReference type="ARBA" id="ARBA00022448"/>
    </source>
</evidence>
<protein>
    <recommendedName>
        <fullName evidence="11">AI-2E family transporter</fullName>
    </recommendedName>
</protein>
<comment type="similarity">
    <text evidence="2">Belongs to the autoinducer-2 exporter (AI-2E) (TC 2.A.86) family.</text>
</comment>
<dbReference type="GO" id="GO:0016020">
    <property type="term" value="C:membrane"/>
    <property type="evidence" value="ECO:0007669"/>
    <property type="project" value="UniProtKB-SubCell"/>
</dbReference>
<comment type="caution">
    <text evidence="9">The sequence shown here is derived from an EMBL/GenBank/DDBJ whole genome shotgun (WGS) entry which is preliminary data.</text>
</comment>